<accession>F0EFT6</accession>
<sequence length="49" mass="5748">MSIFLSTEEILVILYTDKITSDRNFPMIISPKKFHVELFASIAYLIVLW</sequence>
<evidence type="ECO:0000313" key="1">
    <source>
        <dbReference type="EMBL" id="EGC71211.1"/>
    </source>
</evidence>
<comment type="caution">
    <text evidence="1">The sequence shown here is derived from an EMBL/GenBank/DDBJ whole genome shotgun (WGS) entry which is preliminary data.</text>
</comment>
<proteinExistence type="predicted"/>
<dbReference type="HOGENOM" id="CLU_3135344_0_0_9"/>
<evidence type="ECO:0000313" key="2">
    <source>
        <dbReference type="Proteomes" id="UP000004835"/>
    </source>
</evidence>
<name>F0EFT6_ENTCA</name>
<reference evidence="1 2" key="1">
    <citation type="submission" date="2011-01" db="EMBL/GenBank/DDBJ databases">
        <authorList>
            <person name="Muzny D."/>
            <person name="Qin X."/>
            <person name="Deng J."/>
            <person name="Jiang H."/>
            <person name="Liu Y."/>
            <person name="Qu J."/>
            <person name="Song X.-Z."/>
            <person name="Zhang L."/>
            <person name="Thornton R."/>
            <person name="Coyle M."/>
            <person name="Francisco L."/>
            <person name="Jackson L."/>
            <person name="Javaid M."/>
            <person name="Korchina V."/>
            <person name="Kovar C."/>
            <person name="Mata R."/>
            <person name="Mathew T."/>
            <person name="Ngo R."/>
            <person name="Nguyen L."/>
            <person name="Nguyen N."/>
            <person name="Okwuonu G."/>
            <person name="Ongeri F."/>
            <person name="Pham C."/>
            <person name="Simmons D."/>
            <person name="Wilczek-Boney K."/>
            <person name="Hale W."/>
            <person name="Jakkamsetti A."/>
            <person name="Pham P."/>
            <person name="Ruth R."/>
            <person name="San Lucas F."/>
            <person name="Warren J."/>
            <person name="Zhang J."/>
            <person name="Zhao Z."/>
            <person name="Zhou C."/>
            <person name="Zhu D."/>
            <person name="Lee S."/>
            <person name="Bess C."/>
            <person name="Blankenburg K."/>
            <person name="Forbes L."/>
            <person name="Fu Q."/>
            <person name="Gubbala S."/>
            <person name="Hirani K."/>
            <person name="Jayaseelan J.C."/>
            <person name="Lara F."/>
            <person name="Munidasa M."/>
            <person name="Palculict T."/>
            <person name="Patil S."/>
            <person name="Pu L.-L."/>
            <person name="Saada N."/>
            <person name="Tang L."/>
            <person name="Weissenberger G."/>
            <person name="Zhu Y."/>
            <person name="Hemphill L."/>
            <person name="Shang Y."/>
            <person name="Youmans B."/>
            <person name="Ayvaz T."/>
            <person name="Ross M."/>
            <person name="Santibanez J."/>
            <person name="Aqrawi P."/>
            <person name="Gross S."/>
            <person name="Joshi V."/>
            <person name="Fowler G."/>
            <person name="Nazareth L."/>
            <person name="Reid J."/>
            <person name="Worley K."/>
            <person name="Petrosino J."/>
            <person name="Highlander S."/>
            <person name="Gibbs R."/>
        </authorList>
    </citation>
    <scope>NUCLEOTIDE SEQUENCE [LARGE SCALE GENOMIC DNA]</scope>
    <source>
        <strain evidence="1 2">ATCC 12755</strain>
    </source>
</reference>
<protein>
    <submittedName>
        <fullName evidence="1">Uncharacterized protein</fullName>
    </submittedName>
</protein>
<dbReference type="AlphaFoldDB" id="F0EFT6"/>
<organism evidence="1 2">
    <name type="scientific">Enterococcus casseliflavus ATCC 12755</name>
    <dbReference type="NCBI Taxonomy" id="888066"/>
    <lineage>
        <taxon>Bacteria</taxon>
        <taxon>Bacillati</taxon>
        <taxon>Bacillota</taxon>
        <taxon>Bacilli</taxon>
        <taxon>Lactobacillales</taxon>
        <taxon>Enterococcaceae</taxon>
        <taxon>Enterococcus</taxon>
    </lineage>
</organism>
<dbReference type="Proteomes" id="UP000004835">
    <property type="component" value="Unassembled WGS sequence"/>
</dbReference>
<dbReference type="EMBL" id="AEWT01000002">
    <property type="protein sequence ID" value="EGC71211.1"/>
    <property type="molecule type" value="Genomic_DNA"/>
</dbReference>
<gene>
    <name evidence="1" type="ORF">HMPREF9087_0588</name>
</gene>